<organism evidence="3 4">
    <name type="scientific">Drosophila lebanonensis</name>
    <name type="common">Fruit fly</name>
    <name type="synonym">Scaptodrosophila lebanonensis</name>
    <dbReference type="NCBI Taxonomy" id="7225"/>
    <lineage>
        <taxon>Eukaryota</taxon>
        <taxon>Metazoa</taxon>
        <taxon>Ecdysozoa</taxon>
        <taxon>Arthropoda</taxon>
        <taxon>Hexapoda</taxon>
        <taxon>Insecta</taxon>
        <taxon>Pterygota</taxon>
        <taxon>Neoptera</taxon>
        <taxon>Endopterygota</taxon>
        <taxon>Diptera</taxon>
        <taxon>Brachycera</taxon>
        <taxon>Muscomorpha</taxon>
        <taxon>Ephydroidea</taxon>
        <taxon>Drosophilidae</taxon>
        <taxon>Scaptodrosophila</taxon>
    </lineage>
</organism>
<proteinExistence type="predicted"/>
<name>A0A6J2UHN4_DROLE</name>
<feature type="compositionally biased region" description="Low complexity" evidence="1">
    <location>
        <begin position="338"/>
        <end position="351"/>
    </location>
</feature>
<keyword evidence="2" id="KW-0732">Signal</keyword>
<feature type="region of interest" description="Disordered" evidence="1">
    <location>
        <begin position="711"/>
        <end position="763"/>
    </location>
</feature>
<feature type="region of interest" description="Disordered" evidence="1">
    <location>
        <begin position="192"/>
        <end position="272"/>
    </location>
</feature>
<keyword evidence="3" id="KW-1185">Reference proteome</keyword>
<feature type="compositionally biased region" description="Polar residues" evidence="1">
    <location>
        <begin position="714"/>
        <end position="727"/>
    </location>
</feature>
<protein>
    <submittedName>
        <fullName evidence="4">Uncharacterized protein LOC115633373</fullName>
    </submittedName>
</protein>
<dbReference type="AlphaFoldDB" id="A0A6J2UHN4"/>
<feature type="compositionally biased region" description="Low complexity" evidence="1">
    <location>
        <begin position="448"/>
        <end position="459"/>
    </location>
</feature>
<reference evidence="4" key="1">
    <citation type="submission" date="2025-08" db="UniProtKB">
        <authorList>
            <consortium name="RefSeq"/>
        </authorList>
    </citation>
    <scope>IDENTIFICATION</scope>
    <source>
        <strain evidence="4">11010-0011.00</strain>
        <tissue evidence="4">Whole body</tissue>
    </source>
</reference>
<feature type="chain" id="PRO_5026835410" evidence="2">
    <location>
        <begin position="22"/>
        <end position="921"/>
    </location>
</feature>
<feature type="region of interest" description="Disordered" evidence="1">
    <location>
        <begin position="488"/>
        <end position="516"/>
    </location>
</feature>
<sequence length="921" mass="99479">MSSATIFIALCALLVANACHAAVVSTTVAPSVGAAATAATAGAIGAVEASVVEESTESPIADMALIGRQPLNPSNAPTDRPPAVVREASVATADDTIMVNPDSLGQQKSTQPHTVADFIIHPLIAFKPRQAGIEEQLQGKQATPANTPANNNWFFSMNPAQSLPSISSLAGSVSGWFSDRLAAAGQQLPGLVDTPVRESTSTSTTTTTTQRPDIVVRVQQRPGRRPGFNGNANFNGNGNGNGNFNGNNRNRQRPNRFNNRPFNNNNNFNRLDSLEDDEYYDDYFDDHRFDDHFEDEEPQDDASNDTDEFEDNEHSLAADNASAVNEQTSNKQKRRRPAQTQAQTQQKQKPQTQRRKVHSQSQTNSQAQSQSQSTRRRVQPQHNTQRQPLVQSTKRRRPEQQSQVAAQAAEDSEELQSEDEEDDDAEFDDDSEENVYDDSNRFYYGTQSAAGGSASSGSSHSTRRSQNQPTFIQRGQQSIINQIRQFTRGQTPGELGTKLSKQGISGATSGNKLRRPQQTTLLVNRNGQAIYVSPELLSLSPVAVPSNGYSYYQTKKTQRVPASAFPQPPLTLPVRRQNRPTQYITIPWSQLGISPPDQSSISLAEGIQAQPLILNIPQNAISAVPVRNTNAQKRKKRPQLTAAAIPLLADASLMDIFQPPQIPPSRTSATTTNAAATPLLIAAKPLKNSGSPNLLPTRIRPGTIVEKAPAVSETMESTPMKNASASSEELDGNMSAAAGTASAETAGASSTQAAAQGTTEQHNSEQEYILVGEDGEPGLMRNVQPAFGDARYVAYGDLNPYFDLVHHNRRFALRKGGRALSLAEKLTEELPEGVVDTKTAAKEHFIPVEVVNDDGQTKVAPEISAEQIPEAQIPLELDVDSSVKSTEVVDGQQPVAIVEPNSESTIVAQAKIESDSSVPAP</sequence>
<feature type="compositionally biased region" description="Low complexity" evidence="1">
    <location>
        <begin position="400"/>
        <end position="409"/>
    </location>
</feature>
<feature type="compositionally biased region" description="Acidic residues" evidence="1">
    <location>
        <begin position="410"/>
        <end position="436"/>
    </location>
</feature>
<accession>A0A6J2UHN4</accession>
<feature type="compositionally biased region" description="Polar residues" evidence="1">
    <location>
        <begin position="380"/>
        <end position="392"/>
    </location>
</feature>
<gene>
    <name evidence="4" type="primary">LOC115633373</name>
</gene>
<feature type="compositionally biased region" description="Low complexity" evidence="1">
    <location>
        <begin position="359"/>
        <end position="373"/>
    </location>
</feature>
<dbReference type="RefSeq" id="XP_030386677.1">
    <property type="nucleotide sequence ID" value="XM_030530817.1"/>
</dbReference>
<dbReference type="GeneID" id="115633373"/>
<evidence type="ECO:0000313" key="3">
    <source>
        <dbReference type="Proteomes" id="UP000504634"/>
    </source>
</evidence>
<evidence type="ECO:0000313" key="4">
    <source>
        <dbReference type="RefSeq" id="XP_030386677.1"/>
    </source>
</evidence>
<feature type="compositionally biased region" description="Low complexity" evidence="1">
    <location>
        <begin position="244"/>
        <end position="270"/>
    </location>
</feature>
<dbReference type="OrthoDB" id="7867626at2759"/>
<feature type="region of interest" description="Disordered" evidence="1">
    <location>
        <begin position="289"/>
        <end position="470"/>
    </location>
</feature>
<feature type="compositionally biased region" description="Acidic residues" evidence="1">
    <location>
        <begin position="292"/>
        <end position="311"/>
    </location>
</feature>
<dbReference type="Proteomes" id="UP000504634">
    <property type="component" value="Unplaced"/>
</dbReference>
<feature type="signal peptide" evidence="2">
    <location>
        <begin position="1"/>
        <end position="21"/>
    </location>
</feature>
<evidence type="ECO:0000256" key="1">
    <source>
        <dbReference type="SAM" id="MobiDB-lite"/>
    </source>
</evidence>
<feature type="compositionally biased region" description="Polar residues" evidence="1">
    <location>
        <begin position="499"/>
        <end position="516"/>
    </location>
</feature>
<feature type="compositionally biased region" description="Low complexity" evidence="1">
    <location>
        <begin position="199"/>
        <end position="236"/>
    </location>
</feature>
<evidence type="ECO:0000256" key="2">
    <source>
        <dbReference type="SAM" id="SignalP"/>
    </source>
</evidence>
<feature type="compositionally biased region" description="Low complexity" evidence="1">
    <location>
        <begin position="736"/>
        <end position="761"/>
    </location>
</feature>